<dbReference type="GO" id="GO:0000307">
    <property type="term" value="C:cyclin-dependent protein kinase holoenzyme complex"/>
    <property type="evidence" value="ECO:0007669"/>
    <property type="project" value="TreeGrafter"/>
</dbReference>
<evidence type="ECO:0000256" key="1">
    <source>
        <dbReference type="ARBA" id="ARBA00006485"/>
    </source>
</evidence>
<dbReference type="OMA" id="NWHEFPQ"/>
<comment type="similarity">
    <text evidence="1">Belongs to the protein kinase superfamily. CMGC Ser/Thr protein kinase family. CDC2/CDKX subfamily.</text>
</comment>
<organism evidence="13">
    <name type="scientific">Thelazia callipaeda</name>
    <name type="common">Oriental eyeworm</name>
    <name type="synonym">Parasitic nematode</name>
    <dbReference type="NCBI Taxonomy" id="103827"/>
    <lineage>
        <taxon>Eukaryota</taxon>
        <taxon>Metazoa</taxon>
        <taxon>Ecdysozoa</taxon>
        <taxon>Nematoda</taxon>
        <taxon>Chromadorea</taxon>
        <taxon>Rhabditida</taxon>
        <taxon>Spirurina</taxon>
        <taxon>Spiruromorpha</taxon>
        <taxon>Thelazioidea</taxon>
        <taxon>Thelaziidae</taxon>
        <taxon>Thelazia</taxon>
    </lineage>
</organism>
<sequence>MARTTHINELQKEPSELVIGTYVFSNCQLIRNETYGTIYKAYDVDQQECFAIKVIKLDSRDGIPSHCLREISILKEISHPNIVKVLDFIPNNGFKSIYMIYEHADYDLKTLIDKLRPGYLPIQYIKSFLCQILRALALCHISRVLHRDLKPESILVANNGNVKITDFGLARSFNIPSRCYTHEVVTLWYRAPEILLHAKFYTTAVDIWSVACIFAELVRSKPLFQADSEISQLYTIFKIMGTPTEKIWPDFTKCIDYKVDFPLWENCFLSDYVSRLDDDGLDLLAQMLSYAPEERINAKAALSHPFLRNLPSNLEPITTLFVKDESKREEILD</sequence>
<dbReference type="SUPFAM" id="SSF56112">
    <property type="entry name" value="Protein kinase-like (PK-like)"/>
    <property type="match status" value="1"/>
</dbReference>
<dbReference type="Pfam" id="PF00069">
    <property type="entry name" value="Pkinase"/>
    <property type="match status" value="1"/>
</dbReference>
<gene>
    <name evidence="11" type="ORF">TCLT_LOCUS5511</name>
</gene>
<dbReference type="PROSITE" id="PS50011">
    <property type="entry name" value="PROTEIN_KINASE_DOM"/>
    <property type="match status" value="1"/>
</dbReference>
<comment type="catalytic activity">
    <reaction evidence="9">
        <text>L-seryl-[protein] + ATP = O-phospho-L-seryl-[protein] + ADP + H(+)</text>
        <dbReference type="Rhea" id="RHEA:17989"/>
        <dbReference type="Rhea" id="RHEA-COMP:9863"/>
        <dbReference type="Rhea" id="RHEA-COMP:11604"/>
        <dbReference type="ChEBI" id="CHEBI:15378"/>
        <dbReference type="ChEBI" id="CHEBI:29999"/>
        <dbReference type="ChEBI" id="CHEBI:30616"/>
        <dbReference type="ChEBI" id="CHEBI:83421"/>
        <dbReference type="ChEBI" id="CHEBI:456216"/>
        <dbReference type="EC" id="2.7.11.22"/>
    </reaction>
</comment>
<keyword evidence="3" id="KW-0723">Serine/threonine-protein kinase</keyword>
<evidence type="ECO:0000256" key="6">
    <source>
        <dbReference type="ARBA" id="ARBA00022777"/>
    </source>
</evidence>
<dbReference type="GO" id="GO:0000082">
    <property type="term" value="P:G1/S transition of mitotic cell cycle"/>
    <property type="evidence" value="ECO:0007669"/>
    <property type="project" value="TreeGrafter"/>
</dbReference>
<dbReference type="InterPro" id="IPR050108">
    <property type="entry name" value="CDK"/>
</dbReference>
<evidence type="ECO:0000256" key="5">
    <source>
        <dbReference type="ARBA" id="ARBA00022741"/>
    </source>
</evidence>
<evidence type="ECO:0000313" key="13">
    <source>
        <dbReference type="WBParaSite" id="TCLT_0000552201-mRNA-1"/>
    </source>
</evidence>
<dbReference type="AlphaFoldDB" id="A0A0N5CYJ5"/>
<evidence type="ECO:0000256" key="9">
    <source>
        <dbReference type="ARBA" id="ARBA00048367"/>
    </source>
</evidence>
<keyword evidence="6" id="KW-0418">Kinase</keyword>
<evidence type="ECO:0000313" key="11">
    <source>
        <dbReference type="EMBL" id="VDN02765.1"/>
    </source>
</evidence>
<keyword evidence="5" id="KW-0547">Nucleotide-binding</keyword>
<evidence type="ECO:0000256" key="7">
    <source>
        <dbReference type="ARBA" id="ARBA00022840"/>
    </source>
</evidence>
<dbReference type="Gene3D" id="1.10.510.10">
    <property type="entry name" value="Transferase(Phosphotransferase) domain 1"/>
    <property type="match status" value="1"/>
</dbReference>
<dbReference type="STRING" id="103827.A0A0N5CYJ5"/>
<dbReference type="GO" id="GO:0030332">
    <property type="term" value="F:cyclin binding"/>
    <property type="evidence" value="ECO:0007669"/>
    <property type="project" value="TreeGrafter"/>
</dbReference>
<dbReference type="PANTHER" id="PTHR24056">
    <property type="entry name" value="CELL DIVISION PROTEIN KINASE"/>
    <property type="match status" value="1"/>
</dbReference>
<dbReference type="PANTHER" id="PTHR24056:SF254">
    <property type="entry name" value="CYCLIN-DEPENDENT KINASE 2"/>
    <property type="match status" value="1"/>
</dbReference>
<dbReference type="FunFam" id="1.10.510.10:FF:000574">
    <property type="entry name" value="Cell division related protein kinase 2"/>
    <property type="match status" value="1"/>
</dbReference>
<dbReference type="InterPro" id="IPR011009">
    <property type="entry name" value="Kinase-like_dom_sf"/>
</dbReference>
<evidence type="ECO:0000256" key="4">
    <source>
        <dbReference type="ARBA" id="ARBA00022679"/>
    </source>
</evidence>
<keyword evidence="12" id="KW-1185">Reference proteome</keyword>
<dbReference type="InterPro" id="IPR000719">
    <property type="entry name" value="Prot_kinase_dom"/>
</dbReference>
<dbReference type="GO" id="GO:0004693">
    <property type="term" value="F:cyclin-dependent protein serine/threonine kinase activity"/>
    <property type="evidence" value="ECO:0007669"/>
    <property type="project" value="UniProtKB-EC"/>
</dbReference>
<dbReference type="EC" id="2.7.11.22" evidence="2"/>
<feature type="domain" description="Protein kinase" evidence="10">
    <location>
        <begin position="24"/>
        <end position="307"/>
    </location>
</feature>
<dbReference type="OrthoDB" id="1732493at2759"/>
<evidence type="ECO:0000313" key="12">
    <source>
        <dbReference type="Proteomes" id="UP000276776"/>
    </source>
</evidence>
<dbReference type="GO" id="GO:0005737">
    <property type="term" value="C:cytoplasm"/>
    <property type="evidence" value="ECO:0007669"/>
    <property type="project" value="TreeGrafter"/>
</dbReference>
<reference evidence="13" key="1">
    <citation type="submission" date="2017-02" db="UniProtKB">
        <authorList>
            <consortium name="WormBaseParasite"/>
        </authorList>
    </citation>
    <scope>IDENTIFICATION</scope>
</reference>
<dbReference type="GO" id="GO:0010468">
    <property type="term" value="P:regulation of gene expression"/>
    <property type="evidence" value="ECO:0007669"/>
    <property type="project" value="TreeGrafter"/>
</dbReference>
<evidence type="ECO:0000256" key="3">
    <source>
        <dbReference type="ARBA" id="ARBA00022527"/>
    </source>
</evidence>
<comment type="catalytic activity">
    <reaction evidence="8">
        <text>L-threonyl-[protein] + ATP = O-phospho-L-threonyl-[protein] + ADP + H(+)</text>
        <dbReference type="Rhea" id="RHEA:46608"/>
        <dbReference type="Rhea" id="RHEA-COMP:11060"/>
        <dbReference type="Rhea" id="RHEA-COMP:11605"/>
        <dbReference type="ChEBI" id="CHEBI:15378"/>
        <dbReference type="ChEBI" id="CHEBI:30013"/>
        <dbReference type="ChEBI" id="CHEBI:30616"/>
        <dbReference type="ChEBI" id="CHEBI:61977"/>
        <dbReference type="ChEBI" id="CHEBI:456216"/>
        <dbReference type="EC" id="2.7.11.22"/>
    </reaction>
</comment>
<evidence type="ECO:0000256" key="8">
    <source>
        <dbReference type="ARBA" id="ARBA00047811"/>
    </source>
</evidence>
<dbReference type="WBParaSite" id="TCLT_0000552201-mRNA-1">
    <property type="protein sequence ID" value="TCLT_0000552201-mRNA-1"/>
    <property type="gene ID" value="TCLT_0000552201"/>
</dbReference>
<dbReference type="GO" id="GO:0005524">
    <property type="term" value="F:ATP binding"/>
    <property type="evidence" value="ECO:0007669"/>
    <property type="project" value="UniProtKB-KW"/>
</dbReference>
<reference evidence="11 12" key="2">
    <citation type="submission" date="2018-11" db="EMBL/GenBank/DDBJ databases">
        <authorList>
            <consortium name="Pathogen Informatics"/>
        </authorList>
    </citation>
    <scope>NUCLEOTIDE SEQUENCE [LARGE SCALE GENOMIC DNA]</scope>
</reference>
<evidence type="ECO:0000259" key="10">
    <source>
        <dbReference type="PROSITE" id="PS50011"/>
    </source>
</evidence>
<dbReference type="EMBL" id="UYYF01004344">
    <property type="protein sequence ID" value="VDN02765.1"/>
    <property type="molecule type" value="Genomic_DNA"/>
</dbReference>
<proteinExistence type="inferred from homology"/>
<evidence type="ECO:0000256" key="2">
    <source>
        <dbReference type="ARBA" id="ARBA00012425"/>
    </source>
</evidence>
<dbReference type="GO" id="GO:0010389">
    <property type="term" value="P:regulation of G2/M transition of mitotic cell cycle"/>
    <property type="evidence" value="ECO:0007669"/>
    <property type="project" value="TreeGrafter"/>
</dbReference>
<protein>
    <recommendedName>
        <fullName evidence="2">cyclin-dependent kinase</fullName>
        <ecNumber evidence="2">2.7.11.22</ecNumber>
    </recommendedName>
</protein>
<keyword evidence="7" id="KW-0067">ATP-binding</keyword>
<dbReference type="CDD" id="cd07829">
    <property type="entry name" value="STKc_CDK_like"/>
    <property type="match status" value="1"/>
</dbReference>
<name>A0A0N5CYJ5_THECL</name>
<dbReference type="GO" id="GO:0007165">
    <property type="term" value="P:signal transduction"/>
    <property type="evidence" value="ECO:0007669"/>
    <property type="project" value="TreeGrafter"/>
</dbReference>
<accession>A0A0N5CYJ5</accession>
<dbReference type="Gene3D" id="3.30.200.20">
    <property type="entry name" value="Phosphorylase Kinase, domain 1"/>
    <property type="match status" value="1"/>
</dbReference>
<dbReference type="Proteomes" id="UP000276776">
    <property type="component" value="Unassembled WGS sequence"/>
</dbReference>
<keyword evidence="4" id="KW-0808">Transferase</keyword>
<dbReference type="GO" id="GO:0005634">
    <property type="term" value="C:nucleus"/>
    <property type="evidence" value="ECO:0007669"/>
    <property type="project" value="TreeGrafter"/>
</dbReference>